<evidence type="ECO:0000256" key="1">
    <source>
        <dbReference type="SAM" id="Coils"/>
    </source>
</evidence>
<dbReference type="PROSITE" id="PS51257">
    <property type="entry name" value="PROKAR_LIPOPROTEIN"/>
    <property type="match status" value="1"/>
</dbReference>
<dbReference type="AlphaFoldDB" id="A0A9E6MZP5"/>
<dbReference type="EMBL" id="CP071137">
    <property type="protein sequence ID" value="QWY78754.1"/>
    <property type="molecule type" value="Genomic_DNA"/>
</dbReference>
<name>A0A9E6MZP5_9PROT</name>
<proteinExistence type="predicted"/>
<reference evidence="2" key="1">
    <citation type="submission" date="2021-02" db="EMBL/GenBank/DDBJ databases">
        <title>Comparative genomics of Ferrovum myxofaciens strains, predominant extremophile bacteria forming large biofilm stalactites in acid mine ecosystems.</title>
        <authorList>
            <person name="Burkartova K."/>
            <person name="Ridl J."/>
            <person name="Pajer P."/>
            <person name="Falteisek L."/>
        </authorList>
    </citation>
    <scope>NUCLEOTIDE SEQUENCE</scope>
    <source>
        <strain evidence="2">MI1III</strain>
    </source>
</reference>
<dbReference type="RefSeq" id="WP_273146011.1">
    <property type="nucleotide sequence ID" value="NZ_CP053675.1"/>
</dbReference>
<evidence type="ECO:0000313" key="3">
    <source>
        <dbReference type="Proteomes" id="UP000683551"/>
    </source>
</evidence>
<dbReference type="Proteomes" id="UP000683551">
    <property type="component" value="Chromosome"/>
</dbReference>
<accession>A0A9E6MZP5</accession>
<gene>
    <name evidence="2" type="ORF">JZL65_06750</name>
</gene>
<feature type="coiled-coil region" evidence="1">
    <location>
        <begin position="163"/>
        <end position="197"/>
    </location>
</feature>
<keyword evidence="1" id="KW-0175">Coiled coil</keyword>
<protein>
    <submittedName>
        <fullName evidence="2">Uncharacterized protein</fullName>
    </submittedName>
</protein>
<organism evidence="2 3">
    <name type="scientific">Ferrovum myxofaciens</name>
    <dbReference type="NCBI Taxonomy" id="416213"/>
    <lineage>
        <taxon>Bacteria</taxon>
        <taxon>Pseudomonadati</taxon>
        <taxon>Pseudomonadota</taxon>
        <taxon>Betaproteobacteria</taxon>
        <taxon>Ferrovales</taxon>
        <taxon>Ferrovaceae</taxon>
        <taxon>Ferrovum</taxon>
    </lineage>
</organism>
<sequence>MKMEFWVKRQEKKIPVVLGMMGVTFLVGCATPAPHPVISLPPAPSLSSGVDEVKHLPDVIPADGEDMVMALDQLDQDMTLSPEVRSEILSSLVAQPAPETSQDRLRRAQLLLLQHQAGTTQQAVILLQTLVGEEEKGDHAELLPLTHWLKQWADTQALLELQTDQLTRQSQELQGRADNLARQIQELRAIERNLSSRPGPDKAGTHP</sequence>
<evidence type="ECO:0000313" key="2">
    <source>
        <dbReference type="EMBL" id="QWY78754.1"/>
    </source>
</evidence>